<proteinExistence type="predicted"/>
<dbReference type="Proteomes" id="UP000813462">
    <property type="component" value="Unassembled WGS sequence"/>
</dbReference>
<dbReference type="InterPro" id="IPR047675">
    <property type="entry name" value="Putative_zinc-bd"/>
</dbReference>
<name>A0A978UW19_ZIZJJ</name>
<comment type="caution">
    <text evidence="2">The sequence shown here is derived from an EMBL/GenBank/DDBJ whole genome shotgun (WGS) entry which is preliminary data.</text>
</comment>
<dbReference type="Pfam" id="PF19239">
    <property type="entry name" value="GIY_YIG_domain"/>
    <property type="match status" value="1"/>
</dbReference>
<sequence length="746" mass="80668">MQSKSDAQQTETRLLDKFDYAWNKRINGSRRPDDILEKLVKISSGCNHSPTIDRRLLSWSLGQMGIRIKAAKSLATENNFNACADEERPNILSRVFKFGRSRPRSVLDTSGITKWNNVICGVALTLDSVCTRAPVEGRMRCAEHKGMKINELTTVRISNSNGIYGSQYGVIDSSKSDGHGKSGFKHGTVTVEYHVSKSFSPICGFTLTDGSPSRRQAVQGNKRCDEHKGRGIGKSNSRLVSTEEKPLYTPDVFESNSGDTSEYDNIICGATTENGTACKREPVEGNKRCRQHSGMRAGGDTSVAICNHGRLEDEVLSSNKNGIGVVTCGATTNNGTACKREPVEGNKRCRKHSGMRAGGDTLAAICNHGRLEDEVLSSRINQNKNGIGVVTCGATTNNGTACKREPVEGNKRCRQHSGMRAGGDTSAAICNHGRLEDEVLSSRINQNKNGRGVVTCGVTTNNGTACKREPVEGNKRCRQHSGMRAGGDTSDAICNHGRLEDEVLSSRVNQNKNGIGVVTCGATTNNGTACKREPVEGNKRCWQHSGMRAGGDTSDAICNHGRLEDEVLSSRVNQNKNGIGVVTCGATTNNGTACKREPVEGNKRCWQHSGMRAGGDTSEYYNNSAAIRNHGRLKYEVSSSRINQNMYGIGVVTCGATTRNGTACTGKPVPGNRRCWQHTGMRADETLPNHLFFFFFNKIRTHARLQIQILRSQPASVHLRKLNAGRIDAVSISTGAGDRASGVVVG</sequence>
<dbReference type="AlphaFoldDB" id="A0A978UW19"/>
<evidence type="ECO:0000256" key="1">
    <source>
        <dbReference type="SAM" id="MobiDB-lite"/>
    </source>
</evidence>
<gene>
    <name evidence="2" type="ORF">FEM48_Zijuj08G0008800</name>
</gene>
<protein>
    <submittedName>
        <fullName evidence="2">Uncharacterized protein</fullName>
    </submittedName>
</protein>
<dbReference type="PANTHER" id="PTHR35133:SF1">
    <property type="entry name" value="PROTEIN EFFECTOR OF TRANSCRIPTION 2-RELATED"/>
    <property type="match status" value="1"/>
</dbReference>
<reference evidence="2" key="1">
    <citation type="journal article" date="2021" name="Front. Plant Sci.">
        <title>Chromosome-Scale Genome Assembly for Chinese Sour Jujube and Insights Into Its Genome Evolution and Domestication Signature.</title>
        <authorList>
            <person name="Shen L.-Y."/>
            <person name="Luo H."/>
            <person name="Wang X.-L."/>
            <person name="Wang X.-M."/>
            <person name="Qiu X.-J."/>
            <person name="Liu H."/>
            <person name="Zhou S.-S."/>
            <person name="Jia K.-H."/>
            <person name="Nie S."/>
            <person name="Bao Y.-T."/>
            <person name="Zhang R.-G."/>
            <person name="Yun Q.-Z."/>
            <person name="Chai Y.-H."/>
            <person name="Lu J.-Y."/>
            <person name="Li Y."/>
            <person name="Zhao S.-W."/>
            <person name="Mao J.-F."/>
            <person name="Jia S.-G."/>
            <person name="Mao Y.-M."/>
        </authorList>
    </citation>
    <scope>NUCLEOTIDE SEQUENCE</scope>
    <source>
        <strain evidence="2">AT0</strain>
        <tissue evidence="2">Leaf</tissue>
    </source>
</reference>
<dbReference type="GO" id="GO:0003677">
    <property type="term" value="F:DNA binding"/>
    <property type="evidence" value="ECO:0007669"/>
    <property type="project" value="InterPro"/>
</dbReference>
<dbReference type="PANTHER" id="PTHR35133">
    <property type="entry name" value="PROTEIN EFFECTOR OF TRANSCRIPTION 2-RELATED"/>
    <property type="match status" value="1"/>
</dbReference>
<dbReference type="EMBL" id="JAEACU010000008">
    <property type="protein sequence ID" value="KAH7519185.1"/>
    <property type="molecule type" value="Genomic_DNA"/>
</dbReference>
<dbReference type="NCBIfam" id="NF041373">
    <property type="entry name" value="HGG_STG"/>
    <property type="match status" value="5"/>
</dbReference>
<evidence type="ECO:0000313" key="3">
    <source>
        <dbReference type="Proteomes" id="UP000813462"/>
    </source>
</evidence>
<organism evidence="2 3">
    <name type="scientific">Ziziphus jujuba var. spinosa</name>
    <dbReference type="NCBI Taxonomy" id="714518"/>
    <lineage>
        <taxon>Eukaryota</taxon>
        <taxon>Viridiplantae</taxon>
        <taxon>Streptophyta</taxon>
        <taxon>Embryophyta</taxon>
        <taxon>Tracheophyta</taxon>
        <taxon>Spermatophyta</taxon>
        <taxon>Magnoliopsida</taxon>
        <taxon>eudicotyledons</taxon>
        <taxon>Gunneridae</taxon>
        <taxon>Pentapetalae</taxon>
        <taxon>rosids</taxon>
        <taxon>fabids</taxon>
        <taxon>Rosales</taxon>
        <taxon>Rhamnaceae</taxon>
        <taxon>Paliureae</taxon>
        <taxon>Ziziphus</taxon>
    </lineage>
</organism>
<dbReference type="GO" id="GO:0006355">
    <property type="term" value="P:regulation of DNA-templated transcription"/>
    <property type="evidence" value="ECO:0007669"/>
    <property type="project" value="InterPro"/>
</dbReference>
<dbReference type="InterPro" id="IPR038909">
    <property type="entry name" value="Effector_transcript"/>
</dbReference>
<evidence type="ECO:0000313" key="2">
    <source>
        <dbReference type="EMBL" id="KAH7519185.1"/>
    </source>
</evidence>
<accession>A0A978UW19</accession>
<feature type="region of interest" description="Disordered" evidence="1">
    <location>
        <begin position="214"/>
        <end position="236"/>
    </location>
</feature>